<dbReference type="Proteomes" id="UP000000226">
    <property type="component" value="Chromosome 2"/>
</dbReference>
<dbReference type="PANTHER" id="PTHR46553:SF3">
    <property type="entry name" value="ADENINE NUCLEOTIDE ALPHA HYDROLASES-LIKE SUPERFAMILY PROTEIN"/>
    <property type="match status" value="1"/>
</dbReference>
<organism evidence="2 3">
    <name type="scientific">Phaseolus vulgaris</name>
    <name type="common">Kidney bean</name>
    <name type="synonym">French bean</name>
    <dbReference type="NCBI Taxonomy" id="3885"/>
    <lineage>
        <taxon>Eukaryota</taxon>
        <taxon>Viridiplantae</taxon>
        <taxon>Streptophyta</taxon>
        <taxon>Embryophyta</taxon>
        <taxon>Tracheophyta</taxon>
        <taxon>Spermatophyta</taxon>
        <taxon>Magnoliopsida</taxon>
        <taxon>eudicotyledons</taxon>
        <taxon>Gunneridae</taxon>
        <taxon>Pentapetalae</taxon>
        <taxon>rosids</taxon>
        <taxon>fabids</taxon>
        <taxon>Fabales</taxon>
        <taxon>Fabaceae</taxon>
        <taxon>Papilionoideae</taxon>
        <taxon>50 kb inversion clade</taxon>
        <taxon>NPAAA clade</taxon>
        <taxon>indigoferoid/millettioid clade</taxon>
        <taxon>Phaseoleae</taxon>
        <taxon>Phaseolus</taxon>
    </lineage>
</organism>
<keyword evidence="3" id="KW-1185">Reference proteome</keyword>
<gene>
    <name evidence="2" type="ORF">PHAVU_002G333200g</name>
</gene>
<dbReference type="CDD" id="cd23659">
    <property type="entry name" value="USP_At3g01520-like"/>
    <property type="match status" value="1"/>
</dbReference>
<dbReference type="InterPro" id="IPR006015">
    <property type="entry name" value="Universal_stress_UspA"/>
</dbReference>
<dbReference type="STRING" id="3885.V7CQT2"/>
<dbReference type="InterPro" id="IPR014729">
    <property type="entry name" value="Rossmann-like_a/b/a_fold"/>
</dbReference>
<dbReference type="PRINTS" id="PR01438">
    <property type="entry name" value="UNVRSLSTRESS"/>
</dbReference>
<dbReference type="eggNOG" id="ENOG502RXKR">
    <property type="taxonomic scope" value="Eukaryota"/>
</dbReference>
<name>V7CQT2_PHAVU</name>
<evidence type="ECO:0000313" key="3">
    <source>
        <dbReference type="Proteomes" id="UP000000226"/>
    </source>
</evidence>
<dbReference type="AlphaFoldDB" id="V7CQT2"/>
<protein>
    <recommendedName>
        <fullName evidence="1">UspA domain-containing protein</fullName>
    </recommendedName>
</protein>
<dbReference type="SMR" id="V7CQT2"/>
<dbReference type="SUPFAM" id="SSF52402">
    <property type="entry name" value="Adenine nucleotide alpha hydrolases-like"/>
    <property type="match status" value="1"/>
</dbReference>
<evidence type="ECO:0000259" key="1">
    <source>
        <dbReference type="Pfam" id="PF00582"/>
    </source>
</evidence>
<dbReference type="PANTHER" id="PTHR46553">
    <property type="entry name" value="ADENINE NUCLEOTIDE ALPHA HYDROLASES-LIKE SUPERFAMILY PROTEIN"/>
    <property type="match status" value="1"/>
</dbReference>
<accession>V7CQT2</accession>
<dbReference type="OrthoDB" id="843225at2759"/>
<proteinExistence type="predicted"/>
<dbReference type="Pfam" id="PF00582">
    <property type="entry name" value="Usp"/>
    <property type="match status" value="1"/>
</dbReference>
<dbReference type="Gramene" id="ESW32567">
    <property type="protein sequence ID" value="ESW32567"/>
    <property type="gene ID" value="PHAVU_002G333200g"/>
</dbReference>
<dbReference type="PhylomeDB" id="V7CQT2"/>
<feature type="domain" description="UspA" evidence="1">
    <location>
        <begin position="11"/>
        <end position="159"/>
    </location>
</feature>
<dbReference type="EMBL" id="CM002289">
    <property type="protein sequence ID" value="ESW32567.1"/>
    <property type="molecule type" value="Genomic_DNA"/>
</dbReference>
<reference evidence="3" key="1">
    <citation type="journal article" date="2014" name="Nat. Genet.">
        <title>A reference genome for common bean and genome-wide analysis of dual domestications.</title>
        <authorList>
            <person name="Schmutz J."/>
            <person name="McClean P.E."/>
            <person name="Mamidi S."/>
            <person name="Wu G.A."/>
            <person name="Cannon S.B."/>
            <person name="Grimwood J."/>
            <person name="Jenkins J."/>
            <person name="Shu S."/>
            <person name="Song Q."/>
            <person name="Chavarro C."/>
            <person name="Torres-Torres M."/>
            <person name="Geffroy V."/>
            <person name="Moghaddam S.M."/>
            <person name="Gao D."/>
            <person name="Abernathy B."/>
            <person name="Barry K."/>
            <person name="Blair M."/>
            <person name="Brick M.A."/>
            <person name="Chovatia M."/>
            <person name="Gepts P."/>
            <person name="Goodstein D.M."/>
            <person name="Gonzales M."/>
            <person name="Hellsten U."/>
            <person name="Hyten D.L."/>
            <person name="Jia G."/>
            <person name="Kelly J.D."/>
            <person name="Kudrna D."/>
            <person name="Lee R."/>
            <person name="Richard M.M."/>
            <person name="Miklas P.N."/>
            <person name="Osorno J.M."/>
            <person name="Rodrigues J."/>
            <person name="Thareau V."/>
            <person name="Urrea C.A."/>
            <person name="Wang M."/>
            <person name="Yu Y."/>
            <person name="Zhang M."/>
            <person name="Wing R.A."/>
            <person name="Cregan P.B."/>
            <person name="Rokhsar D.S."/>
            <person name="Jackson S.A."/>
        </authorList>
    </citation>
    <scope>NUCLEOTIDE SEQUENCE [LARGE SCALE GENOMIC DNA]</scope>
    <source>
        <strain evidence="3">cv. G19833</strain>
    </source>
</reference>
<dbReference type="Gene3D" id="3.40.50.620">
    <property type="entry name" value="HUPs"/>
    <property type="match status" value="1"/>
</dbReference>
<dbReference type="OMA" id="HEHSNYA"/>
<evidence type="ECO:0000313" key="2">
    <source>
        <dbReference type="EMBL" id="ESW32567.1"/>
    </source>
</evidence>
<dbReference type="InterPro" id="IPR006016">
    <property type="entry name" value="UspA"/>
</dbReference>
<sequence length="165" mass="17740">MASSCGEKRVMVLAMDAHEHSNYALEWTLDHFFTPFGAEAPFNLVIINAKPSPPPAVSMAGPGFLGSEIFPAVEMQLKLNADQISEKAKQICASKSVGEVTVEVAEGDARNVLCDAVERHRASVLVLGSHGYGAIKRAVLGSVSDHCARHARCSVMIVKKPKIRN</sequence>